<feature type="non-terminal residue" evidence="1">
    <location>
        <position position="1"/>
    </location>
</feature>
<dbReference type="EMBL" id="MU155446">
    <property type="protein sequence ID" value="KAF9473405.1"/>
    <property type="molecule type" value="Genomic_DNA"/>
</dbReference>
<accession>A0A9P5YTC5</accession>
<comment type="caution">
    <text evidence="1">The sequence shown here is derived from an EMBL/GenBank/DDBJ whole genome shotgun (WGS) entry which is preliminary data.</text>
</comment>
<proteinExistence type="predicted"/>
<reference evidence="1" key="1">
    <citation type="submission" date="2020-11" db="EMBL/GenBank/DDBJ databases">
        <authorList>
            <consortium name="DOE Joint Genome Institute"/>
            <person name="Ahrendt S."/>
            <person name="Riley R."/>
            <person name="Andreopoulos W."/>
            <person name="Labutti K."/>
            <person name="Pangilinan J."/>
            <person name="Ruiz-Duenas F.J."/>
            <person name="Barrasa J.M."/>
            <person name="Sanchez-Garcia M."/>
            <person name="Camarero S."/>
            <person name="Miyauchi S."/>
            <person name="Serrano A."/>
            <person name="Linde D."/>
            <person name="Babiker R."/>
            <person name="Drula E."/>
            <person name="Ayuso-Fernandez I."/>
            <person name="Pacheco R."/>
            <person name="Padilla G."/>
            <person name="Ferreira P."/>
            <person name="Barriuso J."/>
            <person name="Kellner H."/>
            <person name="Castanera R."/>
            <person name="Alfaro M."/>
            <person name="Ramirez L."/>
            <person name="Pisabarro A.G."/>
            <person name="Kuo A."/>
            <person name="Tritt A."/>
            <person name="Lipzen A."/>
            <person name="He G."/>
            <person name="Yan M."/>
            <person name="Ng V."/>
            <person name="Cullen D."/>
            <person name="Martin F."/>
            <person name="Rosso M.-N."/>
            <person name="Henrissat B."/>
            <person name="Hibbett D."/>
            <person name="Martinez A.T."/>
            <person name="Grigoriev I.V."/>
        </authorList>
    </citation>
    <scope>NUCLEOTIDE SEQUENCE</scope>
    <source>
        <strain evidence="1">CIRM-BRFM 674</strain>
    </source>
</reference>
<dbReference type="SUPFAM" id="SSF48371">
    <property type="entry name" value="ARM repeat"/>
    <property type="match status" value="1"/>
</dbReference>
<evidence type="ECO:0000313" key="1">
    <source>
        <dbReference type="EMBL" id="KAF9473405.1"/>
    </source>
</evidence>
<name>A0A9P5YTC5_9AGAR</name>
<gene>
    <name evidence="1" type="ORF">BDN70DRAFT_965244</name>
</gene>
<keyword evidence="2" id="KW-1185">Reference proteome</keyword>
<sequence>KEAARHGLSKLYLQGRITHGVVPDSVLADILQVLHPPTGVAQEQKPWFVKSLVNTLTTSPDLNVEIGCIRLIESLLRDCRNDVVRAFTEVNGIATLIHLSNAGDIDSRRLQIDCIRTLCIFIQSVTKCYQNEEAPCPSHSPSIEKQFDEIFASDFFKTLLTTVGSRHWWLPEIADCWLPSLLLLCEIRPKEQVWTRVETVFRNFAENNIGEEGSKRMVDDLKTLRSLLEGT</sequence>
<dbReference type="Proteomes" id="UP000807469">
    <property type="component" value="Unassembled WGS sequence"/>
</dbReference>
<evidence type="ECO:0000313" key="2">
    <source>
        <dbReference type="Proteomes" id="UP000807469"/>
    </source>
</evidence>
<protein>
    <submittedName>
        <fullName evidence="1">Uncharacterized protein</fullName>
    </submittedName>
</protein>
<dbReference type="AlphaFoldDB" id="A0A9P5YTC5"/>
<dbReference type="InterPro" id="IPR016024">
    <property type="entry name" value="ARM-type_fold"/>
</dbReference>
<dbReference type="OrthoDB" id="3185525at2759"/>
<organism evidence="1 2">
    <name type="scientific">Pholiota conissans</name>
    <dbReference type="NCBI Taxonomy" id="109636"/>
    <lineage>
        <taxon>Eukaryota</taxon>
        <taxon>Fungi</taxon>
        <taxon>Dikarya</taxon>
        <taxon>Basidiomycota</taxon>
        <taxon>Agaricomycotina</taxon>
        <taxon>Agaricomycetes</taxon>
        <taxon>Agaricomycetidae</taxon>
        <taxon>Agaricales</taxon>
        <taxon>Agaricineae</taxon>
        <taxon>Strophariaceae</taxon>
        <taxon>Pholiota</taxon>
    </lineage>
</organism>